<evidence type="ECO:0000256" key="2">
    <source>
        <dbReference type="SAM" id="Phobius"/>
    </source>
</evidence>
<accession>A0ABV6QZI7</accession>
<sequence length="55" mass="5645">MSTTFSASLSRNPPDGAAVKGRKARSGAVLGYALAFAASATTWAVLFMAARRLIG</sequence>
<dbReference type="RefSeq" id="WP_376834020.1">
    <property type="nucleotide sequence ID" value="NZ_JBHLSW010000003.1"/>
</dbReference>
<dbReference type="EMBL" id="JBHLSW010000003">
    <property type="protein sequence ID" value="MFC0632770.1"/>
    <property type="molecule type" value="Genomic_DNA"/>
</dbReference>
<gene>
    <name evidence="3" type="ORF">ACFFGE_02630</name>
</gene>
<evidence type="ECO:0000256" key="1">
    <source>
        <dbReference type="SAM" id="MobiDB-lite"/>
    </source>
</evidence>
<keyword evidence="2" id="KW-0812">Transmembrane</keyword>
<feature type="region of interest" description="Disordered" evidence="1">
    <location>
        <begin position="1"/>
        <end position="20"/>
    </location>
</feature>
<reference evidence="3 4" key="1">
    <citation type="submission" date="2024-09" db="EMBL/GenBank/DDBJ databases">
        <authorList>
            <person name="Sun Q."/>
            <person name="Mori K."/>
        </authorList>
    </citation>
    <scope>NUCLEOTIDE SEQUENCE [LARGE SCALE GENOMIC DNA]</scope>
    <source>
        <strain evidence="3 4">NCAIM B.02621</strain>
    </source>
</reference>
<feature type="compositionally biased region" description="Polar residues" evidence="1">
    <location>
        <begin position="1"/>
        <end position="11"/>
    </location>
</feature>
<dbReference type="Proteomes" id="UP001589906">
    <property type="component" value="Unassembled WGS sequence"/>
</dbReference>
<keyword evidence="2" id="KW-0472">Membrane</keyword>
<evidence type="ECO:0000313" key="4">
    <source>
        <dbReference type="Proteomes" id="UP001589906"/>
    </source>
</evidence>
<evidence type="ECO:0000313" key="3">
    <source>
        <dbReference type="EMBL" id="MFC0632770.1"/>
    </source>
</evidence>
<organism evidence="3 4">
    <name type="scientific">Brevundimonas balnearis</name>
    <dbReference type="NCBI Taxonomy" id="1572858"/>
    <lineage>
        <taxon>Bacteria</taxon>
        <taxon>Pseudomonadati</taxon>
        <taxon>Pseudomonadota</taxon>
        <taxon>Alphaproteobacteria</taxon>
        <taxon>Caulobacterales</taxon>
        <taxon>Caulobacteraceae</taxon>
        <taxon>Brevundimonas</taxon>
    </lineage>
</organism>
<feature type="transmembrane region" description="Helical" evidence="2">
    <location>
        <begin position="29"/>
        <end position="50"/>
    </location>
</feature>
<proteinExistence type="predicted"/>
<protein>
    <submittedName>
        <fullName evidence="3">Uncharacterized protein</fullName>
    </submittedName>
</protein>
<name>A0ABV6QZI7_9CAUL</name>
<keyword evidence="2" id="KW-1133">Transmembrane helix</keyword>
<comment type="caution">
    <text evidence="3">The sequence shown here is derived from an EMBL/GenBank/DDBJ whole genome shotgun (WGS) entry which is preliminary data.</text>
</comment>
<keyword evidence="4" id="KW-1185">Reference proteome</keyword>